<sequence length="294" mass="30064">MLGLHMQGYGPTVACWTLAVSLALRASGMSGRVRTRLLLLAGSAAAGGVYRAAVDVVSAHPRVWGLDVRPLLGSVVVTGVTVVVGLGVAGLMAATDAGTGRRMWLPRVLDGIVTAGSVFLTGWVLLRGTGEDWQLETGMVGVLWAAEAAFLSFLFALCGLVRGDHRVTVGVAAAGLALMLVGDTLRLWKSDPYTPEDTPLLADVSNTAGLLVLAAGPWVPGGASVLGTGGSALRLGTEGASAFVPLTVFTVMALGYALAPLAGDPVPLLVGGTVLLGFWARRTLVPRDNTANGD</sequence>
<keyword evidence="1" id="KW-1133">Transmembrane helix</keyword>
<feature type="transmembrane region" description="Helical" evidence="1">
    <location>
        <begin position="167"/>
        <end position="188"/>
    </location>
</feature>
<evidence type="ECO:0008006" key="4">
    <source>
        <dbReference type="Google" id="ProtNLM"/>
    </source>
</evidence>
<dbReference type="Proteomes" id="UP001602058">
    <property type="component" value="Unassembled WGS sequence"/>
</dbReference>
<dbReference type="RefSeq" id="WP_351087596.1">
    <property type="nucleotide sequence ID" value="NZ_JBEOZG010000055.1"/>
</dbReference>
<feature type="transmembrane region" description="Helical" evidence="1">
    <location>
        <begin position="138"/>
        <end position="160"/>
    </location>
</feature>
<organism evidence="2 3">
    <name type="scientific">Streptomyces bluensis</name>
    <dbReference type="NCBI Taxonomy" id="33897"/>
    <lineage>
        <taxon>Bacteria</taxon>
        <taxon>Bacillati</taxon>
        <taxon>Actinomycetota</taxon>
        <taxon>Actinomycetes</taxon>
        <taxon>Kitasatosporales</taxon>
        <taxon>Streptomycetaceae</taxon>
        <taxon>Streptomyces</taxon>
    </lineage>
</organism>
<evidence type="ECO:0000256" key="1">
    <source>
        <dbReference type="SAM" id="Phobius"/>
    </source>
</evidence>
<feature type="transmembrane region" description="Helical" evidence="1">
    <location>
        <begin position="104"/>
        <end position="126"/>
    </location>
</feature>
<evidence type="ECO:0000313" key="2">
    <source>
        <dbReference type="EMBL" id="MFF4523371.1"/>
    </source>
</evidence>
<accession>A0ABW6UIX1</accession>
<feature type="transmembrane region" description="Helical" evidence="1">
    <location>
        <begin position="37"/>
        <end position="59"/>
    </location>
</feature>
<feature type="transmembrane region" description="Helical" evidence="1">
    <location>
        <begin position="208"/>
        <end position="228"/>
    </location>
</feature>
<feature type="transmembrane region" description="Helical" evidence="1">
    <location>
        <begin position="71"/>
        <end position="92"/>
    </location>
</feature>
<proteinExistence type="predicted"/>
<comment type="caution">
    <text evidence="2">The sequence shown here is derived from an EMBL/GenBank/DDBJ whole genome shotgun (WGS) entry which is preliminary data.</text>
</comment>
<name>A0ABW6UIX1_9ACTN</name>
<gene>
    <name evidence="2" type="ORF">ACFY1D_18410</name>
</gene>
<feature type="transmembrane region" description="Helical" evidence="1">
    <location>
        <begin position="240"/>
        <end position="259"/>
    </location>
</feature>
<keyword evidence="3" id="KW-1185">Reference proteome</keyword>
<keyword evidence="1" id="KW-0472">Membrane</keyword>
<dbReference type="EMBL" id="JBIAWJ010000008">
    <property type="protein sequence ID" value="MFF4523371.1"/>
    <property type="molecule type" value="Genomic_DNA"/>
</dbReference>
<keyword evidence="1" id="KW-0812">Transmembrane</keyword>
<feature type="transmembrane region" description="Helical" evidence="1">
    <location>
        <begin position="6"/>
        <end position="25"/>
    </location>
</feature>
<reference evidence="2 3" key="1">
    <citation type="submission" date="2024-10" db="EMBL/GenBank/DDBJ databases">
        <title>The Natural Products Discovery Center: Release of the First 8490 Sequenced Strains for Exploring Actinobacteria Biosynthetic Diversity.</title>
        <authorList>
            <person name="Kalkreuter E."/>
            <person name="Kautsar S.A."/>
            <person name="Yang D."/>
            <person name="Bader C.D."/>
            <person name="Teijaro C.N."/>
            <person name="Fluegel L."/>
            <person name="Davis C.M."/>
            <person name="Simpson J.R."/>
            <person name="Lauterbach L."/>
            <person name="Steele A.D."/>
            <person name="Gui C."/>
            <person name="Meng S."/>
            <person name="Li G."/>
            <person name="Viehrig K."/>
            <person name="Ye F."/>
            <person name="Su P."/>
            <person name="Kiefer A.F."/>
            <person name="Nichols A."/>
            <person name="Cepeda A.J."/>
            <person name="Yan W."/>
            <person name="Fan B."/>
            <person name="Jiang Y."/>
            <person name="Adhikari A."/>
            <person name="Zheng C.-J."/>
            <person name="Schuster L."/>
            <person name="Cowan T.M."/>
            <person name="Smanski M.J."/>
            <person name="Chevrette M.G."/>
            <person name="De Carvalho L.P.S."/>
            <person name="Shen B."/>
        </authorList>
    </citation>
    <scope>NUCLEOTIDE SEQUENCE [LARGE SCALE GENOMIC DNA]</scope>
    <source>
        <strain evidence="2 3">NPDC001390</strain>
    </source>
</reference>
<protein>
    <recommendedName>
        <fullName evidence="4">Integral membrane protein</fullName>
    </recommendedName>
</protein>
<evidence type="ECO:0000313" key="3">
    <source>
        <dbReference type="Proteomes" id="UP001602058"/>
    </source>
</evidence>